<dbReference type="InterPro" id="IPR050243">
    <property type="entry name" value="PHP_phosphatase"/>
</dbReference>
<sequence>MELLLDVHCHTVASGHAYSTLYENVRGAKERGLQVLGIADHGPAMPGSAYIFYFQNLWVVPGEIEGVRILKGVEANIVDTKGGIDMKPEDLKGLDYAIASLHSPCIRYGSKAENTKALVGAMGNPWVRIIGHPDDARYPLDYEELVRAAKDSNVLLELNNTSLSPLSFRQQADVAVMTILELSAKHNHPVIANSDAHIAFDVGNFGNVRPLLEESGFPRELVVNADPQGFLEWLAAGSGK</sequence>
<dbReference type="Proteomes" id="UP000461585">
    <property type="component" value="Unassembled WGS sequence"/>
</dbReference>
<keyword evidence="3" id="KW-1185">Reference proteome</keyword>
<proteinExistence type="predicted"/>
<reference evidence="2 3" key="1">
    <citation type="submission" date="2020-01" db="EMBL/GenBank/DDBJ databases">
        <title>Anaeroalcalibacter tamaniensis gen. nov., sp. nov., moderately halophilic strictly anaerobic fermenter bacterium from mud volcano of Taman peninsula.</title>
        <authorList>
            <person name="Frolova A."/>
            <person name="Merkel A.Y."/>
            <person name="Slobodkin A.I."/>
        </authorList>
    </citation>
    <scope>NUCLEOTIDE SEQUENCE [LARGE SCALE GENOMIC DNA]</scope>
    <source>
        <strain evidence="2 3">F-3ap</strain>
    </source>
</reference>
<dbReference type="PANTHER" id="PTHR36928:SF1">
    <property type="entry name" value="PHOSPHATASE YCDX-RELATED"/>
    <property type="match status" value="1"/>
</dbReference>
<dbReference type="GO" id="GO:0005829">
    <property type="term" value="C:cytosol"/>
    <property type="evidence" value="ECO:0007669"/>
    <property type="project" value="TreeGrafter"/>
</dbReference>
<dbReference type="CDD" id="cd07437">
    <property type="entry name" value="PHP_HisPPase_Ycdx_like"/>
    <property type="match status" value="1"/>
</dbReference>
<dbReference type="NCBIfam" id="NF006702">
    <property type="entry name" value="PRK09248.1"/>
    <property type="match status" value="1"/>
</dbReference>
<protein>
    <submittedName>
        <fullName evidence="2">Phosphatase</fullName>
    </submittedName>
</protein>
<evidence type="ECO:0000313" key="3">
    <source>
        <dbReference type="Proteomes" id="UP000461585"/>
    </source>
</evidence>
<dbReference type="RefSeq" id="WP_162369394.1">
    <property type="nucleotide sequence ID" value="NZ_JAAEEH010000004.1"/>
</dbReference>
<feature type="domain" description="Polymerase/histidinol phosphatase N-terminal" evidence="1">
    <location>
        <begin position="5"/>
        <end position="79"/>
    </location>
</feature>
<dbReference type="InterPro" id="IPR003141">
    <property type="entry name" value="Pol/His_phosphatase_N"/>
</dbReference>
<organism evidence="2 3">
    <name type="scientific">Anaerotalea alkaliphila</name>
    <dbReference type="NCBI Taxonomy" id="2662126"/>
    <lineage>
        <taxon>Bacteria</taxon>
        <taxon>Bacillati</taxon>
        <taxon>Bacillota</taxon>
        <taxon>Clostridia</taxon>
        <taxon>Eubacteriales</taxon>
        <taxon>Anaerotalea</taxon>
    </lineage>
</organism>
<dbReference type="GO" id="GO:0008270">
    <property type="term" value="F:zinc ion binding"/>
    <property type="evidence" value="ECO:0007669"/>
    <property type="project" value="TreeGrafter"/>
</dbReference>
<dbReference type="Pfam" id="PF13263">
    <property type="entry name" value="PHP_C"/>
    <property type="match status" value="1"/>
</dbReference>
<dbReference type="InterPro" id="IPR016195">
    <property type="entry name" value="Pol/histidinol_Pase-like"/>
</dbReference>
<dbReference type="AlphaFoldDB" id="A0A7X5HU21"/>
<dbReference type="SUPFAM" id="SSF89550">
    <property type="entry name" value="PHP domain-like"/>
    <property type="match status" value="1"/>
</dbReference>
<dbReference type="SMART" id="SM00481">
    <property type="entry name" value="POLIIIAc"/>
    <property type="match status" value="1"/>
</dbReference>
<dbReference type="EMBL" id="JAAEEH010000004">
    <property type="protein sequence ID" value="NDL66672.1"/>
    <property type="molecule type" value="Genomic_DNA"/>
</dbReference>
<dbReference type="Gene3D" id="3.20.20.140">
    <property type="entry name" value="Metal-dependent hydrolases"/>
    <property type="match status" value="1"/>
</dbReference>
<dbReference type="Pfam" id="PF02811">
    <property type="entry name" value="PHP"/>
    <property type="match status" value="1"/>
</dbReference>
<dbReference type="InterPro" id="IPR004013">
    <property type="entry name" value="PHP_dom"/>
</dbReference>
<evidence type="ECO:0000259" key="1">
    <source>
        <dbReference type="SMART" id="SM00481"/>
    </source>
</evidence>
<dbReference type="GO" id="GO:0042578">
    <property type="term" value="F:phosphoric ester hydrolase activity"/>
    <property type="evidence" value="ECO:0007669"/>
    <property type="project" value="TreeGrafter"/>
</dbReference>
<gene>
    <name evidence="2" type="ORF">GXN74_02770</name>
</gene>
<accession>A0A7X5HU21</accession>
<evidence type="ECO:0000313" key="2">
    <source>
        <dbReference type="EMBL" id="NDL66672.1"/>
    </source>
</evidence>
<name>A0A7X5HU21_9FIRM</name>
<dbReference type="PANTHER" id="PTHR36928">
    <property type="entry name" value="PHOSPHATASE YCDX-RELATED"/>
    <property type="match status" value="1"/>
</dbReference>
<comment type="caution">
    <text evidence="2">The sequence shown here is derived from an EMBL/GenBank/DDBJ whole genome shotgun (WGS) entry which is preliminary data.</text>
</comment>